<evidence type="ECO:0000313" key="7">
    <source>
        <dbReference type="Proteomes" id="UP001367676"/>
    </source>
</evidence>
<dbReference type="PRINTS" id="PR00821">
    <property type="entry name" value="TAGLIPASE"/>
</dbReference>
<feature type="domain" description="Lipase" evidence="5">
    <location>
        <begin position="13"/>
        <end position="275"/>
    </location>
</feature>
<gene>
    <name evidence="6" type="ORF">V9T40_013748</name>
</gene>
<accession>A0AAN9TDW2</accession>
<evidence type="ECO:0000256" key="4">
    <source>
        <dbReference type="RuleBase" id="RU004262"/>
    </source>
</evidence>
<dbReference type="EMBL" id="JBBCAQ010000033">
    <property type="protein sequence ID" value="KAK7582303.1"/>
    <property type="molecule type" value="Genomic_DNA"/>
</dbReference>
<dbReference type="GO" id="GO:0017171">
    <property type="term" value="F:serine hydrolase activity"/>
    <property type="evidence" value="ECO:0007669"/>
    <property type="project" value="TreeGrafter"/>
</dbReference>
<dbReference type="Gene3D" id="3.40.50.1820">
    <property type="entry name" value="alpha/beta hydrolase"/>
    <property type="match status" value="1"/>
</dbReference>
<evidence type="ECO:0000313" key="6">
    <source>
        <dbReference type="EMBL" id="KAK7582303.1"/>
    </source>
</evidence>
<dbReference type="AlphaFoldDB" id="A0AAN9TDW2"/>
<comment type="similarity">
    <text evidence="2 4">Belongs to the AB hydrolase superfamily. Lipase family.</text>
</comment>
<keyword evidence="7" id="KW-1185">Reference proteome</keyword>
<keyword evidence="3" id="KW-0964">Secreted</keyword>
<comment type="subcellular location">
    <subcellularLocation>
        <location evidence="1">Secreted</location>
    </subcellularLocation>
</comment>
<dbReference type="InterPro" id="IPR013818">
    <property type="entry name" value="Lipase"/>
</dbReference>
<dbReference type="CDD" id="cd00707">
    <property type="entry name" value="Pancreat_lipase_like"/>
    <property type="match status" value="1"/>
</dbReference>
<dbReference type="GO" id="GO:0016042">
    <property type="term" value="P:lipid catabolic process"/>
    <property type="evidence" value="ECO:0007669"/>
    <property type="project" value="TreeGrafter"/>
</dbReference>
<proteinExistence type="inferred from homology"/>
<evidence type="ECO:0000256" key="1">
    <source>
        <dbReference type="ARBA" id="ARBA00004613"/>
    </source>
</evidence>
<name>A0AAN9TDW2_9HEMI</name>
<comment type="caution">
    <text evidence="6">The sequence shown here is derived from an EMBL/GenBank/DDBJ whole genome shotgun (WGS) entry which is preliminary data.</text>
</comment>
<evidence type="ECO:0000256" key="3">
    <source>
        <dbReference type="ARBA" id="ARBA00022525"/>
    </source>
</evidence>
<protein>
    <recommendedName>
        <fullName evidence="5">Lipase domain-containing protein</fullName>
    </recommendedName>
</protein>
<dbReference type="PANTHER" id="PTHR11610:SF173">
    <property type="entry name" value="LIPASE DOMAIN-CONTAINING PROTEIN-RELATED"/>
    <property type="match status" value="1"/>
</dbReference>
<evidence type="ECO:0000259" key="5">
    <source>
        <dbReference type="Pfam" id="PF00151"/>
    </source>
</evidence>
<dbReference type="Pfam" id="PF00151">
    <property type="entry name" value="Lipase"/>
    <property type="match status" value="1"/>
</dbReference>
<reference evidence="6 7" key="1">
    <citation type="submission" date="2024-03" db="EMBL/GenBank/DDBJ databases">
        <title>Adaptation during the transition from Ophiocordyceps entomopathogen to insect associate is accompanied by gene loss and intensified selection.</title>
        <authorList>
            <person name="Ward C.M."/>
            <person name="Onetto C.A."/>
            <person name="Borneman A.R."/>
        </authorList>
    </citation>
    <scope>NUCLEOTIDE SEQUENCE [LARGE SCALE GENOMIC DNA]</scope>
    <source>
        <strain evidence="6">AWRI1</strain>
        <tissue evidence="6">Single Adult Female</tissue>
    </source>
</reference>
<dbReference type="SUPFAM" id="SSF53474">
    <property type="entry name" value="alpha/beta-Hydrolases"/>
    <property type="match status" value="1"/>
</dbReference>
<evidence type="ECO:0000256" key="2">
    <source>
        <dbReference type="ARBA" id="ARBA00010701"/>
    </source>
</evidence>
<dbReference type="Proteomes" id="UP001367676">
    <property type="component" value="Unassembled WGS sequence"/>
</dbReference>
<dbReference type="PANTHER" id="PTHR11610">
    <property type="entry name" value="LIPASE"/>
    <property type="match status" value="1"/>
</dbReference>
<dbReference type="InterPro" id="IPR029058">
    <property type="entry name" value="AB_hydrolase_fold"/>
</dbReference>
<dbReference type="InterPro" id="IPR000734">
    <property type="entry name" value="TAG_lipase"/>
</dbReference>
<sequence>MLMPSEHNTLQAAILSDFQSSESSPNLESVKFYLYTRDNAKRAEVRSMNKSCKPVFKFFKGQRKTKFLIHGFGDNVRESYMAPALRDAFLSKGDYNIFIVDWSKLAAKPWYVSAKRNTHPVAHHVAKFIDHMSITSGMKSRNVHIVGFSLGAHVAGLAADNVKCGRVKQVTGLDPALVLYESSGPQDRIDASQADLVEIIHTSGGYIGFQKSVGHRDFYPNGGVWPQPGCVVDYAAVCSHRRAYYYYRDAIVNNGSFVGVACDSYEHFLNNKCDSKKSTSIELEFRSLEDK</sequence>
<dbReference type="InterPro" id="IPR033906">
    <property type="entry name" value="Lipase_N"/>
</dbReference>
<dbReference type="GO" id="GO:0005615">
    <property type="term" value="C:extracellular space"/>
    <property type="evidence" value="ECO:0007669"/>
    <property type="project" value="TreeGrafter"/>
</dbReference>
<dbReference type="GO" id="GO:0016298">
    <property type="term" value="F:lipase activity"/>
    <property type="evidence" value="ECO:0007669"/>
    <property type="project" value="InterPro"/>
</dbReference>
<organism evidence="6 7">
    <name type="scientific">Parthenolecanium corni</name>
    <dbReference type="NCBI Taxonomy" id="536013"/>
    <lineage>
        <taxon>Eukaryota</taxon>
        <taxon>Metazoa</taxon>
        <taxon>Ecdysozoa</taxon>
        <taxon>Arthropoda</taxon>
        <taxon>Hexapoda</taxon>
        <taxon>Insecta</taxon>
        <taxon>Pterygota</taxon>
        <taxon>Neoptera</taxon>
        <taxon>Paraneoptera</taxon>
        <taxon>Hemiptera</taxon>
        <taxon>Sternorrhyncha</taxon>
        <taxon>Coccoidea</taxon>
        <taxon>Coccidae</taxon>
        <taxon>Parthenolecanium</taxon>
    </lineage>
</organism>